<dbReference type="PANTHER" id="PTHR11711">
    <property type="entry name" value="ADP RIBOSYLATION FACTOR-RELATED"/>
    <property type="match status" value="1"/>
</dbReference>
<dbReference type="GO" id="GO:0005737">
    <property type="term" value="C:cytoplasm"/>
    <property type="evidence" value="ECO:0000318"/>
    <property type="project" value="GO_Central"/>
</dbReference>
<dbReference type="GO" id="GO:0005886">
    <property type="term" value="C:plasma membrane"/>
    <property type="evidence" value="ECO:0000318"/>
    <property type="project" value="GO_Central"/>
</dbReference>
<dbReference type="SMART" id="SM00177">
    <property type="entry name" value="ARF"/>
    <property type="match status" value="1"/>
</dbReference>
<sequence>MSLGLDNSGKTAILYRLKYGEFFETKPTLSFNVENVTISKKKMKIWDVGGNDKQRPLWKSYLRDCDGIVFVVDSSDELRMEEAKHELLAIGKSPGMAHVPILILANKQDIPGALSPMTVARMLSLKELTSNRPWHVQPTCARNGNGIQEGMHQLCELTRKKNRKQMAKPNRNSFTAVAL</sequence>
<dbReference type="InterPro" id="IPR005225">
    <property type="entry name" value="Small_GTP-bd"/>
</dbReference>
<dbReference type="CDD" id="cd00878">
    <property type="entry name" value="Arf_Arl"/>
    <property type="match status" value="1"/>
</dbReference>
<dbReference type="eggNOG" id="KOG0070">
    <property type="taxonomic scope" value="Eukaryota"/>
</dbReference>
<dbReference type="GO" id="GO:0016192">
    <property type="term" value="P:vesicle-mediated transport"/>
    <property type="evidence" value="ECO:0000318"/>
    <property type="project" value="GO_Central"/>
</dbReference>
<dbReference type="PhylomeDB" id="B3SCW5"/>
<keyword evidence="1" id="KW-0519">Myristate</keyword>
<evidence type="ECO:0000256" key="3">
    <source>
        <dbReference type="ARBA" id="ARBA00023134"/>
    </source>
</evidence>
<feature type="binding site" evidence="8">
    <location>
        <position position="11"/>
    </location>
    <ligand>
        <name>Mg(2+)</name>
        <dbReference type="ChEBI" id="CHEBI:18420"/>
    </ligand>
</feature>
<name>B3SCW5_TRIAD</name>
<comment type="function">
    <text evidence="5">May play a role in apoptosis. May act as a tumor suppressor.</text>
</comment>
<dbReference type="PRINTS" id="PR00328">
    <property type="entry name" value="SAR1GTPBP"/>
</dbReference>
<keyword evidence="4" id="KW-0449">Lipoprotein</keyword>
<evidence type="ECO:0000256" key="6">
    <source>
        <dbReference type="ARBA" id="ARBA00072409"/>
    </source>
</evidence>
<dbReference type="SUPFAM" id="SSF52540">
    <property type="entry name" value="P-loop containing nucleoside triphosphate hydrolases"/>
    <property type="match status" value="1"/>
</dbReference>
<keyword evidence="8" id="KW-0479">Metal-binding</keyword>
<keyword evidence="11" id="KW-1185">Reference proteome</keyword>
<dbReference type="EMBL" id="DS985274">
    <property type="protein sequence ID" value="EDV19415.1"/>
    <property type="molecule type" value="Genomic_DNA"/>
</dbReference>
<evidence type="ECO:0000313" key="10">
    <source>
        <dbReference type="EMBL" id="EDV19415.1"/>
    </source>
</evidence>
<feature type="binding site" evidence="7">
    <location>
        <position position="50"/>
    </location>
    <ligand>
        <name>GTP</name>
        <dbReference type="ChEBI" id="CHEBI:37565"/>
    </ligand>
</feature>
<evidence type="ECO:0000313" key="11">
    <source>
        <dbReference type="Proteomes" id="UP000009022"/>
    </source>
</evidence>
<dbReference type="Pfam" id="PF00025">
    <property type="entry name" value="Arf"/>
    <property type="match status" value="1"/>
</dbReference>
<dbReference type="RefSeq" id="XP_002118104.1">
    <property type="nucleotide sequence ID" value="XM_002118068.1"/>
</dbReference>
<keyword evidence="3 7" id="KW-0342">GTP-binding</keyword>
<organism evidence="10 11">
    <name type="scientific">Trichoplax adhaerens</name>
    <name type="common">Trichoplax reptans</name>
    <dbReference type="NCBI Taxonomy" id="10228"/>
    <lineage>
        <taxon>Eukaryota</taxon>
        <taxon>Metazoa</taxon>
        <taxon>Placozoa</taxon>
        <taxon>Uniplacotomia</taxon>
        <taxon>Trichoplacea</taxon>
        <taxon>Trichoplacidae</taxon>
        <taxon>Trichoplax</taxon>
    </lineage>
</organism>
<protein>
    <recommendedName>
        <fullName evidence="6">ADP-ribosylation factor-like protein 11</fullName>
    </recommendedName>
</protein>
<feature type="binding site" evidence="8">
    <location>
        <position position="28"/>
    </location>
    <ligand>
        <name>Mg(2+)</name>
        <dbReference type="ChEBI" id="CHEBI:18420"/>
    </ligand>
</feature>
<evidence type="ECO:0000256" key="9">
    <source>
        <dbReference type="RuleBase" id="RU003925"/>
    </source>
</evidence>
<dbReference type="KEGG" id="tad:TRIADDRAFT_51173"/>
<dbReference type="InParanoid" id="B3SCW5"/>
<dbReference type="GeneID" id="6759294"/>
<dbReference type="SMART" id="SM00178">
    <property type="entry name" value="SAR"/>
    <property type="match status" value="1"/>
</dbReference>
<dbReference type="OrthoDB" id="2011769at2759"/>
<gene>
    <name evidence="10" type="ORF">TRIADDRAFT_51173</name>
</gene>
<dbReference type="InterPro" id="IPR024156">
    <property type="entry name" value="Small_GTPase_ARF"/>
</dbReference>
<dbReference type="Gene3D" id="3.40.50.300">
    <property type="entry name" value="P-loop containing nucleotide triphosphate hydrolases"/>
    <property type="match status" value="1"/>
</dbReference>
<dbReference type="FunCoup" id="B3SCW5">
    <property type="interactions" value="459"/>
</dbReference>
<evidence type="ECO:0000256" key="7">
    <source>
        <dbReference type="PIRSR" id="PIRSR606689-1"/>
    </source>
</evidence>
<dbReference type="NCBIfam" id="TIGR00231">
    <property type="entry name" value="small_GTP"/>
    <property type="match status" value="1"/>
</dbReference>
<evidence type="ECO:0000256" key="5">
    <source>
        <dbReference type="ARBA" id="ARBA00054648"/>
    </source>
</evidence>
<dbReference type="GO" id="GO:0046872">
    <property type="term" value="F:metal ion binding"/>
    <property type="evidence" value="ECO:0007669"/>
    <property type="project" value="UniProtKB-KW"/>
</dbReference>
<evidence type="ECO:0000256" key="4">
    <source>
        <dbReference type="ARBA" id="ARBA00023288"/>
    </source>
</evidence>
<keyword evidence="2 7" id="KW-0547">Nucleotide-binding</keyword>
<dbReference type="GO" id="GO:0006886">
    <property type="term" value="P:intracellular protein transport"/>
    <property type="evidence" value="ECO:0000318"/>
    <property type="project" value="GO_Central"/>
</dbReference>
<keyword evidence="8" id="KW-0460">Magnesium</keyword>
<dbReference type="InterPro" id="IPR027417">
    <property type="entry name" value="P-loop_NTPase"/>
</dbReference>
<dbReference type="GO" id="GO:0003924">
    <property type="term" value="F:GTPase activity"/>
    <property type="evidence" value="ECO:0007669"/>
    <property type="project" value="InterPro"/>
</dbReference>
<reference evidence="10 11" key="1">
    <citation type="journal article" date="2008" name="Nature">
        <title>The Trichoplax genome and the nature of placozoans.</title>
        <authorList>
            <person name="Srivastava M."/>
            <person name="Begovic E."/>
            <person name="Chapman J."/>
            <person name="Putnam N.H."/>
            <person name="Hellsten U."/>
            <person name="Kawashima T."/>
            <person name="Kuo A."/>
            <person name="Mitros T."/>
            <person name="Salamov A."/>
            <person name="Carpenter M.L."/>
            <person name="Signorovitch A.Y."/>
            <person name="Moreno M.A."/>
            <person name="Kamm K."/>
            <person name="Grimwood J."/>
            <person name="Schmutz J."/>
            <person name="Shapiro H."/>
            <person name="Grigoriev I.V."/>
            <person name="Buss L.W."/>
            <person name="Schierwater B."/>
            <person name="Dellaporta S.L."/>
            <person name="Rokhsar D.S."/>
        </authorList>
    </citation>
    <scope>NUCLEOTIDE SEQUENCE [LARGE SCALE GENOMIC DNA]</scope>
    <source>
        <strain evidence="10 11">Grell-BS-1999</strain>
    </source>
</reference>
<dbReference type="CTD" id="6759294"/>
<dbReference type="Proteomes" id="UP000009022">
    <property type="component" value="Unassembled WGS sequence"/>
</dbReference>
<evidence type="ECO:0000256" key="2">
    <source>
        <dbReference type="ARBA" id="ARBA00022741"/>
    </source>
</evidence>
<proteinExistence type="inferred from homology"/>
<evidence type="ECO:0000256" key="1">
    <source>
        <dbReference type="ARBA" id="ARBA00022707"/>
    </source>
</evidence>
<accession>B3SCW5</accession>
<dbReference type="InterPro" id="IPR006689">
    <property type="entry name" value="Small_GTPase_ARF/SAR"/>
</dbReference>
<dbReference type="AlphaFoldDB" id="B3SCW5"/>
<evidence type="ECO:0000256" key="8">
    <source>
        <dbReference type="PIRSR" id="PIRSR606689-2"/>
    </source>
</evidence>
<comment type="similarity">
    <text evidence="9">Belongs to the small GTPase superfamily. Arf family.</text>
</comment>
<dbReference type="PROSITE" id="PS51417">
    <property type="entry name" value="ARF"/>
    <property type="match status" value="1"/>
</dbReference>
<feature type="binding site" evidence="7">
    <location>
        <begin position="106"/>
        <end position="109"/>
    </location>
    <ligand>
        <name>GTP</name>
        <dbReference type="ChEBI" id="CHEBI:37565"/>
    </ligand>
</feature>
<dbReference type="STRING" id="10228.B3SCW5"/>
<dbReference type="GO" id="GO:0005525">
    <property type="term" value="F:GTP binding"/>
    <property type="evidence" value="ECO:0000318"/>
    <property type="project" value="GO_Central"/>
</dbReference>
<dbReference type="HOGENOM" id="CLU_040729_9_3_1"/>
<feature type="binding site" evidence="7">
    <location>
        <begin position="4"/>
        <end position="11"/>
    </location>
    <ligand>
        <name>GTP</name>
        <dbReference type="ChEBI" id="CHEBI:37565"/>
    </ligand>
</feature>
<dbReference type="OMA" id="CHCGSHI"/>
<dbReference type="FunFam" id="3.40.50.300:FF:000898">
    <property type="entry name" value="ADP-ribosylation factor-like protein 11"/>
    <property type="match status" value="1"/>
</dbReference>